<keyword evidence="1" id="KW-1133">Transmembrane helix</keyword>
<dbReference type="AlphaFoldDB" id="A0A932HWB6"/>
<dbReference type="EMBL" id="JACPUR010000001">
    <property type="protein sequence ID" value="MBI3126203.1"/>
    <property type="molecule type" value="Genomic_DNA"/>
</dbReference>
<keyword evidence="1" id="KW-0472">Membrane</keyword>
<proteinExistence type="predicted"/>
<organism evidence="2 3">
    <name type="scientific">Tectimicrobiota bacterium</name>
    <dbReference type="NCBI Taxonomy" id="2528274"/>
    <lineage>
        <taxon>Bacteria</taxon>
        <taxon>Pseudomonadati</taxon>
        <taxon>Nitrospinota/Tectimicrobiota group</taxon>
        <taxon>Candidatus Tectimicrobiota</taxon>
    </lineage>
</organism>
<gene>
    <name evidence="2" type="ORF">HYZ11_01190</name>
</gene>
<feature type="transmembrane region" description="Helical" evidence="1">
    <location>
        <begin position="39"/>
        <end position="57"/>
    </location>
</feature>
<evidence type="ECO:0000256" key="1">
    <source>
        <dbReference type="SAM" id="Phobius"/>
    </source>
</evidence>
<name>A0A932HWB6_UNCTE</name>
<keyword evidence="1" id="KW-0812">Transmembrane</keyword>
<sequence length="68" mass="7350">MLGAAAAILVLLGGFWLAEALFGFRIDQADILYPFHSAARQAIGLILLGSGAAIAWIESRLHARRLHH</sequence>
<evidence type="ECO:0000313" key="3">
    <source>
        <dbReference type="Proteomes" id="UP000782312"/>
    </source>
</evidence>
<dbReference type="Proteomes" id="UP000782312">
    <property type="component" value="Unassembled WGS sequence"/>
</dbReference>
<protein>
    <submittedName>
        <fullName evidence="2">Uncharacterized protein</fullName>
    </submittedName>
</protein>
<evidence type="ECO:0000313" key="2">
    <source>
        <dbReference type="EMBL" id="MBI3126203.1"/>
    </source>
</evidence>
<accession>A0A932HWB6</accession>
<comment type="caution">
    <text evidence="2">The sequence shown here is derived from an EMBL/GenBank/DDBJ whole genome shotgun (WGS) entry which is preliminary data.</text>
</comment>
<reference evidence="2" key="1">
    <citation type="submission" date="2020-07" db="EMBL/GenBank/DDBJ databases">
        <title>Huge and variable diversity of episymbiotic CPR bacteria and DPANN archaea in groundwater ecosystems.</title>
        <authorList>
            <person name="He C.Y."/>
            <person name="Keren R."/>
            <person name="Whittaker M."/>
            <person name="Farag I.F."/>
            <person name="Doudna J."/>
            <person name="Cate J.H.D."/>
            <person name="Banfield J.F."/>
        </authorList>
    </citation>
    <scope>NUCLEOTIDE SEQUENCE</scope>
    <source>
        <strain evidence="2">NC_groundwater_763_Ag_S-0.2um_68_21</strain>
    </source>
</reference>